<sequence length="562" mass="66862">MTNNKLEQAFGIIRELYSKYETDEYMTERTHNYICNQLPIFLENIKTTHENNVNRIEEMKLEKDMFITNFLSNNQYFYVQSTEKFFFYDGIHYQVINEDDIIHNVLSSISRDGNLMSWKQLTKKHIMKRIKENNLLKSIPESETIQRVLNELIPTIFSNKAEAKYFLTILGDNIFKKNQDIIHFIDNNAKPFITEINNICQFLINTNLSQSFKYKYHDNHEYTHCRLVKINPQIKCENIWIPILNNSILDMICVACHYSIRYTNSDDFVVKYSNDSDLNSSTFYLKDIQPVDMVVKFISEYLQITNASNNIKNIMDSQILLDKDTQAAKMRATQITWKNMQYLWRKFLYAKSLPGIMFQQTLKGILMDKLSNYYKEELDSFVGICSEHLPVIQQFLQFWGETVTMDETEMDFEIEELIVLFKQWCQLKNDVPNSLSDKQILDLIAYYYPDIEIEKDKYICKIRCSLWDKQLDIQVALDNMKNTVRMKYYVKYGGIENYERPATPLNGMNISIYDAYNYYCKFFSTVNNKLIVSKSYFEKYVFDNLNEYIVDSKFINSDWILT</sequence>
<organism evidence="1">
    <name type="scientific">viral metagenome</name>
    <dbReference type="NCBI Taxonomy" id="1070528"/>
    <lineage>
        <taxon>unclassified sequences</taxon>
        <taxon>metagenomes</taxon>
        <taxon>organismal metagenomes</taxon>
    </lineage>
</organism>
<protein>
    <submittedName>
        <fullName evidence="1">Uncharacterized protein</fullName>
    </submittedName>
</protein>
<reference evidence="1" key="1">
    <citation type="journal article" date="2020" name="Nature">
        <title>Giant virus diversity and host interactions through global metagenomics.</title>
        <authorList>
            <person name="Schulz F."/>
            <person name="Roux S."/>
            <person name="Paez-Espino D."/>
            <person name="Jungbluth S."/>
            <person name="Walsh D.A."/>
            <person name="Denef V.J."/>
            <person name="McMahon K.D."/>
            <person name="Konstantinidis K.T."/>
            <person name="Eloe-Fadrosh E.A."/>
            <person name="Kyrpides N.C."/>
            <person name="Woyke T."/>
        </authorList>
    </citation>
    <scope>NUCLEOTIDE SEQUENCE</scope>
    <source>
        <strain evidence="1">GVMAG-M-3300023179-90</strain>
    </source>
</reference>
<dbReference type="AlphaFoldDB" id="A0A6C0HAI1"/>
<accession>A0A6C0HAI1</accession>
<name>A0A6C0HAI1_9ZZZZ</name>
<dbReference type="EMBL" id="MN739920">
    <property type="protein sequence ID" value="QHT77611.1"/>
    <property type="molecule type" value="Genomic_DNA"/>
</dbReference>
<proteinExistence type="predicted"/>
<evidence type="ECO:0000313" key="1">
    <source>
        <dbReference type="EMBL" id="QHT77611.1"/>
    </source>
</evidence>